<gene>
    <name evidence="3" type="ORF">H8699_08930</name>
</gene>
<dbReference type="AlphaFoldDB" id="A0A926HJ57"/>
<keyword evidence="4" id="KW-1185">Reference proteome</keyword>
<comment type="caution">
    <text evidence="3">The sequence shown here is derived from an EMBL/GenBank/DDBJ whole genome shotgun (WGS) entry which is preliminary data.</text>
</comment>
<dbReference type="InterPro" id="IPR018913">
    <property type="entry name" value="BppU_N"/>
</dbReference>
<evidence type="ECO:0000259" key="2">
    <source>
        <dbReference type="Pfam" id="PF10651"/>
    </source>
</evidence>
<evidence type="ECO:0000313" key="3">
    <source>
        <dbReference type="EMBL" id="MBC8529547.1"/>
    </source>
</evidence>
<protein>
    <recommendedName>
        <fullName evidence="2">BppU N-terminal domain-containing protein</fullName>
    </recommendedName>
</protein>
<evidence type="ECO:0000313" key="4">
    <source>
        <dbReference type="Proteomes" id="UP000654279"/>
    </source>
</evidence>
<dbReference type="Pfam" id="PF10651">
    <property type="entry name" value="BppU_N"/>
    <property type="match status" value="1"/>
</dbReference>
<reference evidence="3" key="1">
    <citation type="submission" date="2020-08" db="EMBL/GenBank/DDBJ databases">
        <title>Genome public.</title>
        <authorList>
            <person name="Liu C."/>
            <person name="Sun Q."/>
        </authorList>
    </citation>
    <scope>NUCLEOTIDE SEQUENCE</scope>
    <source>
        <strain evidence="3">NSJ-44</strain>
    </source>
</reference>
<dbReference type="Proteomes" id="UP000654279">
    <property type="component" value="Unassembled WGS sequence"/>
</dbReference>
<dbReference type="RefSeq" id="WP_249285376.1">
    <property type="nucleotide sequence ID" value="NZ_JACRSO010000003.1"/>
</dbReference>
<feature type="domain" description="BppU N-terminal" evidence="2">
    <location>
        <begin position="19"/>
        <end position="125"/>
    </location>
</feature>
<proteinExistence type="predicted"/>
<dbReference type="EMBL" id="JACRSO010000003">
    <property type="protein sequence ID" value="MBC8529547.1"/>
    <property type="molecule type" value="Genomic_DNA"/>
</dbReference>
<evidence type="ECO:0000256" key="1">
    <source>
        <dbReference type="SAM" id="Coils"/>
    </source>
</evidence>
<feature type="coiled-coil region" evidence="1">
    <location>
        <begin position="155"/>
        <end position="217"/>
    </location>
</feature>
<organism evidence="3 4">
    <name type="scientific">Luoshenia tenuis</name>
    <dbReference type="NCBI Taxonomy" id="2763654"/>
    <lineage>
        <taxon>Bacteria</taxon>
        <taxon>Bacillati</taxon>
        <taxon>Bacillota</taxon>
        <taxon>Clostridia</taxon>
        <taxon>Christensenellales</taxon>
        <taxon>Christensenellaceae</taxon>
        <taxon>Luoshenia</taxon>
    </lineage>
</organism>
<sequence>MEHVQKLTLDMGLRVTPPKLYAKQGDRDTRKINCEMVMDGMPYAPGEGVTALYALRKPDDTQVIENAQLSGSACSLTLSEQCLTVPGVCLCEVILYKGEAVLASATFELDVAPNVYDEDGVISSDDYGALVAATAEANTVTQEANSAAALANEKANLAGQKAAQAQEQAQAAQTQASAAQAAAAAANTAKTAADTAAQAANTAAQNAQTQADYAQQQGDAVADIIEQGGFASVGHKHDAADMTSGILPVARGGTGVASLSEMGFSNPNLLVNGGFDVWQELESYTFKGNSLVGYCADQWMFWSYGAGSEAATITRTEDGLRVQHNGYTGGTYVHQTFPDAEYSKKLAGKTVTLSFEATIASGSRIRAILRNSTQFGKFSGGSGTDITYKNINGDGTRQVYSVSGIVPDDVTDLCIGFNGASNYSTNDYTLHWVKLEVGGAATPYVPADYATELMRCMRYYWRPFTYLYTHHVPADRDSWYLLAGITFPVRMRVAPTTTIYEPHNVMIDEADYGGYKFGAEDWGAPNHIWVKGDSDRTNYERLKEWGVKVDGLTEFLIEDFGNTTPPDNDRWAYYFHAEFDARRYS</sequence>
<name>A0A926HJ57_9FIRM</name>
<keyword evidence="1" id="KW-0175">Coiled coil</keyword>
<accession>A0A926HJ57</accession>